<feature type="non-terminal residue" evidence="1">
    <location>
        <position position="1"/>
    </location>
</feature>
<accession>A0ACA9MDF7</accession>
<reference evidence="1" key="1">
    <citation type="submission" date="2021-06" db="EMBL/GenBank/DDBJ databases">
        <authorList>
            <person name="Kallberg Y."/>
            <person name="Tangrot J."/>
            <person name="Rosling A."/>
        </authorList>
    </citation>
    <scope>NUCLEOTIDE SEQUENCE</scope>
    <source>
        <strain evidence="1">AU212A</strain>
    </source>
</reference>
<name>A0ACA9MDF7_9GLOM</name>
<protein>
    <submittedName>
        <fullName evidence="1">6955_t:CDS:1</fullName>
    </submittedName>
</protein>
<proteinExistence type="predicted"/>
<evidence type="ECO:0000313" key="2">
    <source>
        <dbReference type="Proteomes" id="UP000789860"/>
    </source>
</evidence>
<dbReference type="EMBL" id="CAJVPM010011716">
    <property type="protein sequence ID" value="CAG8583232.1"/>
    <property type="molecule type" value="Genomic_DNA"/>
</dbReference>
<dbReference type="Proteomes" id="UP000789860">
    <property type="component" value="Unassembled WGS sequence"/>
</dbReference>
<organism evidence="1 2">
    <name type="scientific">Scutellospora calospora</name>
    <dbReference type="NCBI Taxonomy" id="85575"/>
    <lineage>
        <taxon>Eukaryota</taxon>
        <taxon>Fungi</taxon>
        <taxon>Fungi incertae sedis</taxon>
        <taxon>Mucoromycota</taxon>
        <taxon>Glomeromycotina</taxon>
        <taxon>Glomeromycetes</taxon>
        <taxon>Diversisporales</taxon>
        <taxon>Gigasporaceae</taxon>
        <taxon>Scutellospora</taxon>
    </lineage>
</organism>
<gene>
    <name evidence="1" type="ORF">SCALOS_LOCUS6289</name>
</gene>
<comment type="caution">
    <text evidence="1">The sequence shown here is derived from an EMBL/GenBank/DDBJ whole genome shotgun (WGS) entry which is preliminary data.</text>
</comment>
<keyword evidence="2" id="KW-1185">Reference proteome</keyword>
<feature type="non-terminal residue" evidence="1">
    <location>
        <position position="89"/>
    </location>
</feature>
<sequence>RKNEYNSNLRRLIARQLVPTVIQTQISFEIITTLNPLTPNPIATPTIPPTTTIQSATTTSIITIAGPTATNSFITTTLIETITTTLFLA</sequence>
<evidence type="ECO:0000313" key="1">
    <source>
        <dbReference type="EMBL" id="CAG8583232.1"/>
    </source>
</evidence>